<keyword evidence="6" id="KW-1185">Reference proteome</keyword>
<dbReference type="EMBL" id="CP048409">
    <property type="protein sequence ID" value="QIA06423.1"/>
    <property type="molecule type" value="Genomic_DNA"/>
</dbReference>
<evidence type="ECO:0000259" key="4">
    <source>
        <dbReference type="PROSITE" id="PS51898"/>
    </source>
</evidence>
<evidence type="ECO:0000256" key="1">
    <source>
        <dbReference type="ARBA" id="ARBA00008857"/>
    </source>
</evidence>
<dbReference type="CDD" id="cd01185">
    <property type="entry name" value="INTN1_C_like"/>
    <property type="match status" value="1"/>
</dbReference>
<comment type="similarity">
    <text evidence="1">Belongs to the 'phage' integrase family.</text>
</comment>
<dbReference type="InterPro" id="IPR035386">
    <property type="entry name" value="Arm-DNA-bind_5"/>
</dbReference>
<dbReference type="KEGG" id="drc:G0Q07_01175"/>
<dbReference type="Pfam" id="PF17293">
    <property type="entry name" value="Arm-DNA-bind_5"/>
    <property type="match status" value="1"/>
</dbReference>
<reference evidence="5 6" key="1">
    <citation type="submission" date="2020-02" db="EMBL/GenBank/DDBJ databases">
        <title>Genome sequencing for Draconibacterium sp. strain M1.</title>
        <authorList>
            <person name="Park S.-J."/>
        </authorList>
    </citation>
    <scope>NUCLEOTIDE SEQUENCE [LARGE SCALE GENOMIC DNA]</scope>
    <source>
        <strain evidence="5 6">M1</strain>
    </source>
</reference>
<dbReference type="PANTHER" id="PTHR30349:SF64">
    <property type="entry name" value="PROPHAGE INTEGRASE INTD-RELATED"/>
    <property type="match status" value="1"/>
</dbReference>
<dbReference type="InterPro" id="IPR013762">
    <property type="entry name" value="Integrase-like_cat_sf"/>
</dbReference>
<keyword evidence="2" id="KW-0238">DNA-binding</keyword>
<dbReference type="Pfam" id="PF00589">
    <property type="entry name" value="Phage_integrase"/>
    <property type="match status" value="1"/>
</dbReference>
<evidence type="ECO:0000256" key="2">
    <source>
        <dbReference type="ARBA" id="ARBA00023125"/>
    </source>
</evidence>
<organism evidence="5 6">
    <name type="scientific">Draconibacterium halophilum</name>
    <dbReference type="NCBI Taxonomy" id="2706887"/>
    <lineage>
        <taxon>Bacteria</taxon>
        <taxon>Pseudomonadati</taxon>
        <taxon>Bacteroidota</taxon>
        <taxon>Bacteroidia</taxon>
        <taxon>Marinilabiliales</taxon>
        <taxon>Prolixibacteraceae</taxon>
        <taxon>Draconibacterium</taxon>
    </lineage>
</organism>
<dbReference type="Gene3D" id="1.10.150.130">
    <property type="match status" value="1"/>
</dbReference>
<evidence type="ECO:0000256" key="3">
    <source>
        <dbReference type="ARBA" id="ARBA00023172"/>
    </source>
</evidence>
<dbReference type="SUPFAM" id="SSF56349">
    <property type="entry name" value="DNA breaking-rejoining enzymes"/>
    <property type="match status" value="1"/>
</dbReference>
<keyword evidence="3" id="KW-0233">DNA recombination</keyword>
<dbReference type="Pfam" id="PF13102">
    <property type="entry name" value="Phage_int_SAM_5"/>
    <property type="match status" value="1"/>
</dbReference>
<dbReference type="AlphaFoldDB" id="A0A6C0RAF7"/>
<evidence type="ECO:0000313" key="5">
    <source>
        <dbReference type="EMBL" id="QIA06423.1"/>
    </source>
</evidence>
<dbReference type="InterPro" id="IPR010998">
    <property type="entry name" value="Integrase_recombinase_N"/>
</dbReference>
<dbReference type="PANTHER" id="PTHR30349">
    <property type="entry name" value="PHAGE INTEGRASE-RELATED"/>
    <property type="match status" value="1"/>
</dbReference>
<dbReference type="GO" id="GO:0003677">
    <property type="term" value="F:DNA binding"/>
    <property type="evidence" value="ECO:0007669"/>
    <property type="project" value="UniProtKB-KW"/>
</dbReference>
<dbReference type="InterPro" id="IPR002104">
    <property type="entry name" value="Integrase_catalytic"/>
</dbReference>
<accession>A0A6C0RAF7</accession>
<proteinExistence type="inferred from homology"/>
<dbReference type="InterPro" id="IPR050090">
    <property type="entry name" value="Tyrosine_recombinase_XerCD"/>
</dbReference>
<name>A0A6C0RAF7_9BACT</name>
<protein>
    <submittedName>
        <fullName evidence="5">Site-specific integrase</fullName>
    </submittedName>
</protein>
<feature type="domain" description="Tyr recombinase" evidence="4">
    <location>
        <begin position="216"/>
        <end position="403"/>
    </location>
</feature>
<dbReference type="RefSeq" id="WP_163344356.1">
    <property type="nucleotide sequence ID" value="NZ_CP048409.1"/>
</dbReference>
<dbReference type="GO" id="GO:0006310">
    <property type="term" value="P:DNA recombination"/>
    <property type="evidence" value="ECO:0007669"/>
    <property type="project" value="UniProtKB-KW"/>
</dbReference>
<dbReference type="PROSITE" id="PS51898">
    <property type="entry name" value="TYR_RECOMBINASE"/>
    <property type="match status" value="1"/>
</dbReference>
<evidence type="ECO:0000313" key="6">
    <source>
        <dbReference type="Proteomes" id="UP000474630"/>
    </source>
</evidence>
<dbReference type="Gene3D" id="1.10.443.10">
    <property type="entry name" value="Intergrase catalytic core"/>
    <property type="match status" value="1"/>
</dbReference>
<gene>
    <name evidence="5" type="ORF">G0Q07_01175</name>
</gene>
<sequence>MPNISFYLNTSSKGKKGTSPVMAKVIYNKKRYYKSIARVNIDDWDDEKQRIKSSYKQYKAKNATIQHLKSLMLTFDNYCQLNKYPDIENAIKMILSGIDPIQGKRSPNIPEIKVLDAFSEFVEYSKNNFENNTYRRRNTVYNFVQAFSEKTKYNITFQNIDVQLFDKMKEYSAKKKHSNNTFAQTVKVFKRFLSWSQERNYFDGSIPKYKATEKDITPIILTIDEFKTLYDFEFTDKKLARVRDIFCFGCLTGLRFSDLQRARRDWIVNDQLVITMKKVKEPVRIPLVDRSKKIVERYKHQPVWILPRISNQKFNDYIKKACKAAEIKAPVTISTHSGNKFTEKTFLKHEVITAHVSRKTFISMSLYLGMTQKVVQEITGIREEKTLRKYISIVDEMKTKEMNNTWGKL</sequence>
<dbReference type="GO" id="GO:0015074">
    <property type="term" value="P:DNA integration"/>
    <property type="evidence" value="ECO:0007669"/>
    <property type="project" value="InterPro"/>
</dbReference>
<dbReference type="Proteomes" id="UP000474630">
    <property type="component" value="Chromosome"/>
</dbReference>
<dbReference type="InterPro" id="IPR025269">
    <property type="entry name" value="SAM-like_dom"/>
</dbReference>
<dbReference type="InterPro" id="IPR011010">
    <property type="entry name" value="DNA_brk_join_enz"/>
</dbReference>